<dbReference type="Proteomes" id="UP000236021">
    <property type="component" value="Unassembled WGS sequence"/>
</dbReference>
<evidence type="ECO:0000313" key="1">
    <source>
        <dbReference type="EMBL" id="PNF86436.1"/>
    </source>
</evidence>
<accession>A0ABX4W489</accession>
<keyword evidence="2" id="KW-1185">Reference proteome</keyword>
<reference evidence="1 2" key="1">
    <citation type="submission" date="2018-01" db="EMBL/GenBank/DDBJ databases">
        <title>Denitrification phenotypes of diverse strains of Pseudomonas stutzeri.</title>
        <authorList>
            <person name="Milligan D.A."/>
            <person name="Bergaust L."/>
            <person name="Bakken L.R."/>
            <person name="Frostegard A."/>
        </authorList>
    </citation>
    <scope>NUCLEOTIDE SEQUENCE [LARGE SCALE GENOMIC DNA]</scope>
    <source>
        <strain evidence="1 2">ST27MN3</strain>
    </source>
</reference>
<gene>
    <name evidence="1" type="ORF">CXK93_06485</name>
</gene>
<organism evidence="1 2">
    <name type="scientific">Stutzerimonas decontaminans</name>
    <dbReference type="NCBI Taxonomy" id="3022791"/>
    <lineage>
        <taxon>Bacteria</taxon>
        <taxon>Pseudomonadati</taxon>
        <taxon>Pseudomonadota</taxon>
        <taxon>Gammaproteobacteria</taxon>
        <taxon>Pseudomonadales</taxon>
        <taxon>Pseudomonadaceae</taxon>
        <taxon>Stutzerimonas</taxon>
    </lineage>
</organism>
<sequence length="103" mass="11559">MPCEKCADLCVRYPIRQPNDLLKAIKIAKQNVEDGTIIELPDLESINQNSFATVASGEAWGDIVEYNFCCSNCSERFSLHAETYHGSGGYWEPKNKSSVRENL</sequence>
<evidence type="ECO:0000313" key="2">
    <source>
        <dbReference type="Proteomes" id="UP000236021"/>
    </source>
</evidence>
<evidence type="ECO:0008006" key="3">
    <source>
        <dbReference type="Google" id="ProtNLM"/>
    </source>
</evidence>
<name>A0ABX4W489_9GAMM</name>
<protein>
    <recommendedName>
        <fullName evidence="3">C2H2-type domain-containing protein</fullName>
    </recommendedName>
</protein>
<comment type="caution">
    <text evidence="1">The sequence shown here is derived from an EMBL/GenBank/DDBJ whole genome shotgun (WGS) entry which is preliminary data.</text>
</comment>
<dbReference type="EMBL" id="POUI01000001">
    <property type="protein sequence ID" value="PNF86436.1"/>
    <property type="molecule type" value="Genomic_DNA"/>
</dbReference>
<proteinExistence type="predicted"/>